<evidence type="ECO:0000313" key="1">
    <source>
        <dbReference type="EMBL" id="KAI4318734.1"/>
    </source>
</evidence>
<accession>A0ACB9M3E4</accession>
<proteinExistence type="predicted"/>
<keyword evidence="2" id="KW-1185">Reference proteome</keyword>
<dbReference type="Proteomes" id="UP001057402">
    <property type="component" value="Chromosome 10"/>
</dbReference>
<comment type="caution">
    <text evidence="1">The sequence shown here is derived from an EMBL/GenBank/DDBJ whole genome shotgun (WGS) entry which is preliminary data.</text>
</comment>
<organism evidence="1 2">
    <name type="scientific">Melastoma candidum</name>
    <dbReference type="NCBI Taxonomy" id="119954"/>
    <lineage>
        <taxon>Eukaryota</taxon>
        <taxon>Viridiplantae</taxon>
        <taxon>Streptophyta</taxon>
        <taxon>Embryophyta</taxon>
        <taxon>Tracheophyta</taxon>
        <taxon>Spermatophyta</taxon>
        <taxon>Magnoliopsida</taxon>
        <taxon>eudicotyledons</taxon>
        <taxon>Gunneridae</taxon>
        <taxon>Pentapetalae</taxon>
        <taxon>rosids</taxon>
        <taxon>malvids</taxon>
        <taxon>Myrtales</taxon>
        <taxon>Melastomataceae</taxon>
        <taxon>Melastomatoideae</taxon>
        <taxon>Melastomateae</taxon>
        <taxon>Melastoma</taxon>
    </lineage>
</organism>
<dbReference type="EMBL" id="CM042889">
    <property type="protein sequence ID" value="KAI4318734.1"/>
    <property type="molecule type" value="Genomic_DNA"/>
</dbReference>
<gene>
    <name evidence="1" type="ORF">MLD38_032404</name>
</gene>
<name>A0ACB9M3E4_9MYRT</name>
<protein>
    <submittedName>
        <fullName evidence="1">Uncharacterized protein</fullName>
    </submittedName>
</protein>
<sequence length="493" mass="56886">MEDPYVAFATAILVAAIIFIPWIGKYGNRYLYERNLGEMKGYLPPGDYGLPVIGNMWSFLFAFKSGNPDSFTSRFVSRFGQTGMYKALMYGSPSVIVTASEPCRRILLDDVRFCPGWPTSTQVLLGKHSFVGIFDEEHRFLRRLTAAPLTGHEALSLYIPYIEQKVKSELEKWSKMGEIEFLTEIRKLTFKIIMYIFLSSESERVVDVLEKEYTHLNHGLRAMAINIPGFAYHRALKARVNLVTTLRSVLDERRKRRDEGKNYGKKDMMDGLMEVEDESGRKLRDEEIIDILIMYLNAGHESSAHVAMWSVLLLQQHPEFLEKARKEQEEISKRMPPTQEGLTLKEYRQMEYLSNVTDETLRLISFSLMAFREARQDVEINGYIIPKGWKVLLWFRSVHLDPEIYPNPKRFNPSRWKDFTPTPGTFLPFGGGGRLCPGNDLAKLEIAIFLHHFLLNYRVERIDPKGPTQYLPHTRPKDNGLARIRKLSSPSTA</sequence>
<evidence type="ECO:0000313" key="2">
    <source>
        <dbReference type="Proteomes" id="UP001057402"/>
    </source>
</evidence>
<reference evidence="2" key="1">
    <citation type="journal article" date="2023" name="Front. Plant Sci.">
        <title>Chromosomal-level genome assembly of Melastoma candidum provides insights into trichome evolution.</title>
        <authorList>
            <person name="Zhong Y."/>
            <person name="Wu W."/>
            <person name="Sun C."/>
            <person name="Zou P."/>
            <person name="Liu Y."/>
            <person name="Dai S."/>
            <person name="Zhou R."/>
        </authorList>
    </citation>
    <scope>NUCLEOTIDE SEQUENCE [LARGE SCALE GENOMIC DNA]</scope>
</reference>